<gene>
    <name evidence="2" type="ORF">SDC9_164603</name>
</gene>
<protein>
    <recommendedName>
        <fullName evidence="1">Glycoside hydrolase 123-like N-terminal domain-containing protein</fullName>
    </recommendedName>
</protein>
<evidence type="ECO:0000259" key="1">
    <source>
        <dbReference type="Pfam" id="PF19543"/>
    </source>
</evidence>
<feature type="domain" description="Glycoside hydrolase 123-like N-terminal" evidence="1">
    <location>
        <begin position="3"/>
        <end position="68"/>
    </location>
</feature>
<proteinExistence type="predicted"/>
<name>A0A645FS40_9ZZZZ</name>
<organism evidence="2">
    <name type="scientific">bioreactor metagenome</name>
    <dbReference type="NCBI Taxonomy" id="1076179"/>
    <lineage>
        <taxon>unclassified sequences</taxon>
        <taxon>metagenomes</taxon>
        <taxon>ecological metagenomes</taxon>
    </lineage>
</organism>
<dbReference type="AlphaFoldDB" id="A0A645FS40"/>
<dbReference type="InterPro" id="IPR045711">
    <property type="entry name" value="GH123-like_N"/>
</dbReference>
<accession>A0A645FS40</accession>
<dbReference type="Pfam" id="PF19543">
    <property type="entry name" value="GH123_N"/>
    <property type="match status" value="1"/>
</dbReference>
<reference evidence="2" key="1">
    <citation type="submission" date="2019-08" db="EMBL/GenBank/DDBJ databases">
        <authorList>
            <person name="Kucharzyk K."/>
            <person name="Murdoch R.W."/>
            <person name="Higgins S."/>
            <person name="Loffler F."/>
        </authorList>
    </citation>
    <scope>NUCLEOTIDE SEQUENCE</scope>
</reference>
<evidence type="ECO:0000313" key="2">
    <source>
        <dbReference type="EMBL" id="MPN17251.1"/>
    </source>
</evidence>
<dbReference type="EMBL" id="VSSQ01064336">
    <property type="protein sequence ID" value="MPN17251.1"/>
    <property type="molecule type" value="Genomic_DNA"/>
</dbReference>
<sequence length="104" mass="12097">MRKIYQILWDFGKAEADTVFTGYWEKNLPFTVDNPKLLVSSYVRKNKVLLVIGNYGGDSENTIRLKMPVRSVINAETGEKLPTYDREVRFPLKKHDFLLMEVSL</sequence>
<comment type="caution">
    <text evidence="2">The sequence shown here is derived from an EMBL/GenBank/DDBJ whole genome shotgun (WGS) entry which is preliminary data.</text>
</comment>